<dbReference type="InterPro" id="IPR038081">
    <property type="entry name" value="CalX-like_sf"/>
</dbReference>
<dbReference type="AlphaFoldDB" id="A0A6M1SPI3"/>
<evidence type="ECO:0000256" key="1">
    <source>
        <dbReference type="SAM" id="SignalP"/>
    </source>
</evidence>
<accession>A0A6M1SPI3</accession>
<dbReference type="Proteomes" id="UP000473278">
    <property type="component" value="Unassembled WGS sequence"/>
</dbReference>
<sequence length="149" mass="15485">MRKSIKNTALAVFLLPLLFMGCNDLFDKGDVEKTYDGPDVVAFADLQSEVTEGSSLDVEVQFISSQGLANSDINVSLSAEGAPASTYALSTNSVTIASGTATASFTIDFPTNADISDGDEVTLTVTLSSSDVAAAENLNTKTIFISGVD</sequence>
<gene>
    <name evidence="2" type="ORF">G3570_10220</name>
</gene>
<name>A0A6M1SPI3_9BACT</name>
<dbReference type="RefSeq" id="WP_165141960.1">
    <property type="nucleotide sequence ID" value="NZ_JAALLT010000003.1"/>
</dbReference>
<proteinExistence type="predicted"/>
<dbReference type="EMBL" id="JAALLT010000003">
    <property type="protein sequence ID" value="NGP77009.1"/>
    <property type="molecule type" value="Genomic_DNA"/>
</dbReference>
<keyword evidence="3" id="KW-1185">Reference proteome</keyword>
<organism evidence="2 3">
    <name type="scientific">Halalkalibaculum roseum</name>
    <dbReference type="NCBI Taxonomy" id="2709311"/>
    <lineage>
        <taxon>Bacteria</taxon>
        <taxon>Pseudomonadati</taxon>
        <taxon>Balneolota</taxon>
        <taxon>Balneolia</taxon>
        <taxon>Balneolales</taxon>
        <taxon>Balneolaceae</taxon>
        <taxon>Halalkalibaculum</taxon>
    </lineage>
</organism>
<evidence type="ECO:0008006" key="4">
    <source>
        <dbReference type="Google" id="ProtNLM"/>
    </source>
</evidence>
<reference evidence="2 3" key="1">
    <citation type="submission" date="2020-02" db="EMBL/GenBank/DDBJ databases">
        <title>Balneolaceae bacterium YR4-1, complete genome.</title>
        <authorList>
            <person name="Li Y."/>
            <person name="Wu S."/>
        </authorList>
    </citation>
    <scope>NUCLEOTIDE SEQUENCE [LARGE SCALE GENOMIC DNA]</scope>
    <source>
        <strain evidence="2 3">YR4-1</strain>
    </source>
</reference>
<evidence type="ECO:0000313" key="2">
    <source>
        <dbReference type="EMBL" id="NGP77009.1"/>
    </source>
</evidence>
<evidence type="ECO:0000313" key="3">
    <source>
        <dbReference type="Proteomes" id="UP000473278"/>
    </source>
</evidence>
<keyword evidence="1" id="KW-0732">Signal</keyword>
<dbReference type="SUPFAM" id="SSF141072">
    <property type="entry name" value="CalX-like"/>
    <property type="match status" value="1"/>
</dbReference>
<comment type="caution">
    <text evidence="2">The sequence shown here is derived from an EMBL/GenBank/DDBJ whole genome shotgun (WGS) entry which is preliminary data.</text>
</comment>
<feature type="chain" id="PRO_5026648053" description="Calx-beta domain-containing protein" evidence="1">
    <location>
        <begin position="22"/>
        <end position="149"/>
    </location>
</feature>
<protein>
    <recommendedName>
        <fullName evidence="4">Calx-beta domain-containing protein</fullName>
    </recommendedName>
</protein>
<dbReference type="PROSITE" id="PS51257">
    <property type="entry name" value="PROKAR_LIPOPROTEIN"/>
    <property type="match status" value="1"/>
</dbReference>
<feature type="signal peptide" evidence="1">
    <location>
        <begin position="1"/>
        <end position="21"/>
    </location>
</feature>